<accession>A0A7X0MEZ2</accession>
<organism evidence="2 3">
    <name type="scientific">Rhizobium lusitanum</name>
    <dbReference type="NCBI Taxonomy" id="293958"/>
    <lineage>
        <taxon>Bacteria</taxon>
        <taxon>Pseudomonadati</taxon>
        <taxon>Pseudomonadota</taxon>
        <taxon>Alphaproteobacteria</taxon>
        <taxon>Hyphomicrobiales</taxon>
        <taxon>Rhizobiaceae</taxon>
        <taxon>Rhizobium/Agrobacterium group</taxon>
        <taxon>Rhizobium</taxon>
    </lineage>
</organism>
<evidence type="ECO:0000313" key="3">
    <source>
        <dbReference type="Proteomes" id="UP000565576"/>
    </source>
</evidence>
<protein>
    <submittedName>
        <fullName evidence="2">Uncharacterized protein</fullName>
    </submittedName>
</protein>
<dbReference type="Proteomes" id="UP000565576">
    <property type="component" value="Unassembled WGS sequence"/>
</dbReference>
<evidence type="ECO:0000256" key="1">
    <source>
        <dbReference type="SAM" id="Phobius"/>
    </source>
</evidence>
<keyword evidence="1" id="KW-1133">Transmembrane helix</keyword>
<dbReference type="AlphaFoldDB" id="A0A7X0MEZ2"/>
<evidence type="ECO:0000313" key="2">
    <source>
        <dbReference type="EMBL" id="MBB6486565.1"/>
    </source>
</evidence>
<gene>
    <name evidence="2" type="ORF">GGD46_003860</name>
</gene>
<comment type="caution">
    <text evidence="2">The sequence shown here is derived from an EMBL/GenBank/DDBJ whole genome shotgun (WGS) entry which is preliminary data.</text>
</comment>
<proteinExistence type="predicted"/>
<sequence length="100" mass="11284">MQSRDYDERTRHSREIGFLFSGASAFVFVPLTRFGAVPISFLRLDQLGDEVTIAIALPLRDIFFQEHIISSGYRRRRHGLEGGAAFGLEGKRACISAHWS</sequence>
<dbReference type="EMBL" id="JACHBG010000008">
    <property type="protein sequence ID" value="MBB6486565.1"/>
    <property type="molecule type" value="Genomic_DNA"/>
</dbReference>
<keyword evidence="1" id="KW-0812">Transmembrane</keyword>
<keyword evidence="1" id="KW-0472">Membrane</keyword>
<name>A0A7X0MEZ2_9HYPH</name>
<feature type="transmembrane region" description="Helical" evidence="1">
    <location>
        <begin position="16"/>
        <end position="36"/>
    </location>
</feature>
<dbReference type="RefSeq" id="WP_184706645.1">
    <property type="nucleotide sequence ID" value="NZ_JACHBG010000008.1"/>
</dbReference>
<reference evidence="2 3" key="1">
    <citation type="submission" date="2020-08" db="EMBL/GenBank/DDBJ databases">
        <title>Genomic Encyclopedia of Type Strains, Phase IV (KMG-V): Genome sequencing to study the core and pangenomes of soil and plant-associated prokaryotes.</title>
        <authorList>
            <person name="Whitman W."/>
        </authorList>
    </citation>
    <scope>NUCLEOTIDE SEQUENCE [LARGE SCALE GENOMIC DNA]</scope>
    <source>
        <strain evidence="2 3">SEMIA 4060</strain>
    </source>
</reference>